<dbReference type="AlphaFoldDB" id="A0A0G0QV83"/>
<proteinExistence type="predicted"/>
<organism evidence="1 2">
    <name type="scientific">Candidatus Daviesbacteria bacterium GW2011_GWC2_40_12</name>
    <dbReference type="NCBI Taxonomy" id="1618431"/>
    <lineage>
        <taxon>Bacteria</taxon>
        <taxon>Candidatus Daviesiibacteriota</taxon>
    </lineage>
</organism>
<accession>A0A0G0QV83</accession>
<reference evidence="1 2" key="1">
    <citation type="journal article" date="2015" name="Nature">
        <title>rRNA introns, odd ribosomes, and small enigmatic genomes across a large radiation of phyla.</title>
        <authorList>
            <person name="Brown C.T."/>
            <person name="Hug L.A."/>
            <person name="Thomas B.C."/>
            <person name="Sharon I."/>
            <person name="Castelle C.J."/>
            <person name="Singh A."/>
            <person name="Wilkins M.J."/>
            <person name="Williams K.H."/>
            <person name="Banfield J.F."/>
        </authorList>
    </citation>
    <scope>NUCLEOTIDE SEQUENCE [LARGE SCALE GENOMIC DNA]</scope>
</reference>
<sequence length="158" mass="18287">MKPITPENPTNSIDIVNRLKSVFFGQRQTNSESIGEITWRSDRRPELDEMKVRLEHEGIGWSPWKILDKLEVAACREMAEEEETGRLIGLCADRRRWQDNLTHARELGFKQDLGGMEAKDVEVVLEYLNTQLAGVDRKVIEVIEAHKSDPVYFLEQLH</sequence>
<comment type="caution">
    <text evidence="1">The sequence shown here is derived from an EMBL/GenBank/DDBJ whole genome shotgun (WGS) entry which is preliminary data.</text>
</comment>
<protein>
    <submittedName>
        <fullName evidence="1">Uncharacterized protein</fullName>
    </submittedName>
</protein>
<evidence type="ECO:0000313" key="2">
    <source>
        <dbReference type="Proteomes" id="UP000034881"/>
    </source>
</evidence>
<dbReference type="EMBL" id="LBYB01000015">
    <property type="protein sequence ID" value="KKR41266.1"/>
    <property type="molecule type" value="Genomic_DNA"/>
</dbReference>
<evidence type="ECO:0000313" key="1">
    <source>
        <dbReference type="EMBL" id="KKR41266.1"/>
    </source>
</evidence>
<dbReference type="Proteomes" id="UP000034881">
    <property type="component" value="Unassembled WGS sequence"/>
</dbReference>
<name>A0A0G0QV83_9BACT</name>
<gene>
    <name evidence="1" type="ORF">UT77_C0015G0008</name>
</gene>